<dbReference type="EMBL" id="JAKWFO010000004">
    <property type="protein sequence ID" value="KAI9637443.1"/>
    <property type="molecule type" value="Genomic_DNA"/>
</dbReference>
<evidence type="ECO:0000256" key="4">
    <source>
        <dbReference type="ARBA" id="ARBA00023163"/>
    </source>
</evidence>
<dbReference type="CDD" id="cd22907">
    <property type="entry name" value="HFD_NFYB"/>
    <property type="match status" value="1"/>
</dbReference>
<dbReference type="PANTHER" id="PTHR11064">
    <property type="entry name" value="CCAAT-BINDING TRANSCRIPTION FACTOR-RELATED"/>
    <property type="match status" value="1"/>
</dbReference>
<keyword evidence="3" id="KW-0238">DNA-binding</keyword>
<name>A0AA38HBM0_9TREE</name>
<dbReference type="PANTHER" id="PTHR11064:SF9">
    <property type="entry name" value="NUCLEAR TRANSCRIPTION FACTOR Y SUBUNIT BETA"/>
    <property type="match status" value="1"/>
</dbReference>
<dbReference type="InterPro" id="IPR003958">
    <property type="entry name" value="CBFA_NFYB_domain"/>
</dbReference>
<evidence type="ECO:0000256" key="5">
    <source>
        <dbReference type="SAM" id="MobiDB-lite"/>
    </source>
</evidence>
<dbReference type="GO" id="GO:0000978">
    <property type="term" value="F:RNA polymerase II cis-regulatory region sequence-specific DNA binding"/>
    <property type="evidence" value="ECO:0007669"/>
    <property type="project" value="TreeGrafter"/>
</dbReference>
<dbReference type="PRINTS" id="PR00615">
    <property type="entry name" value="CCAATSUBUNTA"/>
</dbReference>
<evidence type="ECO:0000256" key="2">
    <source>
        <dbReference type="ARBA" id="ARBA00023015"/>
    </source>
</evidence>
<reference evidence="7" key="1">
    <citation type="journal article" date="2022" name="G3 (Bethesda)">
        <title>High quality genome of the basidiomycete yeast Dioszegia hungarica PDD-24b-2 isolated from cloud water.</title>
        <authorList>
            <person name="Jarrige D."/>
            <person name="Haridas S."/>
            <person name="Bleykasten-Grosshans C."/>
            <person name="Joly M."/>
            <person name="Nadalig T."/>
            <person name="Sancelme M."/>
            <person name="Vuilleumier S."/>
            <person name="Grigoriev I.V."/>
            <person name="Amato P."/>
            <person name="Bringel F."/>
        </authorList>
    </citation>
    <scope>NUCLEOTIDE SEQUENCE</scope>
    <source>
        <strain evidence="7">PDD-24b-2</strain>
    </source>
</reference>
<dbReference type="InterPro" id="IPR009072">
    <property type="entry name" value="Histone-fold"/>
</dbReference>
<feature type="compositionally biased region" description="Basic residues" evidence="5">
    <location>
        <begin position="205"/>
        <end position="217"/>
    </location>
</feature>
<dbReference type="GO" id="GO:0046982">
    <property type="term" value="F:protein heterodimerization activity"/>
    <property type="evidence" value="ECO:0007669"/>
    <property type="project" value="InterPro"/>
</dbReference>
<proteinExistence type="inferred from homology"/>
<dbReference type="Proteomes" id="UP001164286">
    <property type="component" value="Unassembled WGS sequence"/>
</dbReference>
<dbReference type="Gene3D" id="1.10.20.10">
    <property type="entry name" value="Histone, subunit A"/>
    <property type="match status" value="1"/>
</dbReference>
<dbReference type="RefSeq" id="XP_052947220.1">
    <property type="nucleotide sequence ID" value="XM_053086784.1"/>
</dbReference>
<comment type="caution">
    <text evidence="7">The sequence shown here is derived from an EMBL/GenBank/DDBJ whole genome shotgun (WGS) entry which is preliminary data.</text>
</comment>
<evidence type="ECO:0000256" key="1">
    <source>
        <dbReference type="ARBA" id="ARBA00009053"/>
    </source>
</evidence>
<evidence type="ECO:0000313" key="7">
    <source>
        <dbReference type="EMBL" id="KAI9637443.1"/>
    </source>
</evidence>
<dbReference type="GO" id="GO:0016602">
    <property type="term" value="C:CCAAT-binding factor complex"/>
    <property type="evidence" value="ECO:0007669"/>
    <property type="project" value="InterPro"/>
</dbReference>
<sequence length="217" mass="24751">MNESLPRVRGLAPIGAVPAVNTETFRELEPFTDAQVDEFREQDRWLPIANVARIMKNALPPSAKVSKEAKECVQECVSEYIAFITSEAADKTLTEKRKTINGEDILTSMRALGFDNYEEVLKIYLAKYREVSLGLELPKRAEAHWLISDSISSHRPSKSSHTTRMKTEGNALERRRKKQMGGNARGRTARRRRHEGGSRRVYASAHRRRKERMGRKG</sequence>
<accession>A0AA38HBM0</accession>
<dbReference type="Pfam" id="PF00808">
    <property type="entry name" value="CBFD_NFYB_HMF"/>
    <property type="match status" value="1"/>
</dbReference>
<feature type="compositionally biased region" description="Basic residues" evidence="5">
    <location>
        <begin position="155"/>
        <end position="164"/>
    </location>
</feature>
<dbReference type="SUPFAM" id="SSF47113">
    <property type="entry name" value="Histone-fold"/>
    <property type="match status" value="1"/>
</dbReference>
<keyword evidence="8" id="KW-1185">Reference proteome</keyword>
<organism evidence="7 8">
    <name type="scientific">Dioszegia hungarica</name>
    <dbReference type="NCBI Taxonomy" id="4972"/>
    <lineage>
        <taxon>Eukaryota</taxon>
        <taxon>Fungi</taxon>
        <taxon>Dikarya</taxon>
        <taxon>Basidiomycota</taxon>
        <taxon>Agaricomycotina</taxon>
        <taxon>Tremellomycetes</taxon>
        <taxon>Tremellales</taxon>
        <taxon>Bulleribasidiaceae</taxon>
        <taxon>Dioszegia</taxon>
    </lineage>
</organism>
<gene>
    <name evidence="7" type="ORF">MKK02DRAFT_23785</name>
</gene>
<dbReference type="GO" id="GO:0001228">
    <property type="term" value="F:DNA-binding transcription activator activity, RNA polymerase II-specific"/>
    <property type="evidence" value="ECO:0007669"/>
    <property type="project" value="InterPro"/>
</dbReference>
<evidence type="ECO:0000313" key="8">
    <source>
        <dbReference type="Proteomes" id="UP001164286"/>
    </source>
</evidence>
<feature type="domain" description="Transcription factor CBF/NF-Y/archaeal histone" evidence="6">
    <location>
        <begin position="44"/>
        <end position="108"/>
    </location>
</feature>
<keyword evidence="4" id="KW-0804">Transcription</keyword>
<dbReference type="InterPro" id="IPR027113">
    <property type="entry name" value="Transc_fact_NFYB/HAP3"/>
</dbReference>
<feature type="region of interest" description="Disordered" evidence="5">
    <location>
        <begin position="152"/>
        <end position="217"/>
    </location>
</feature>
<dbReference type="AlphaFoldDB" id="A0AA38HBM0"/>
<keyword evidence="2" id="KW-0805">Transcription regulation</keyword>
<evidence type="ECO:0000259" key="6">
    <source>
        <dbReference type="Pfam" id="PF00808"/>
    </source>
</evidence>
<dbReference type="GeneID" id="77725985"/>
<comment type="similarity">
    <text evidence="1">Belongs to the NFYB/HAP3 subunit family.</text>
</comment>
<protein>
    <submittedName>
        <fullName evidence="7">Transcriptional activator</fullName>
    </submittedName>
</protein>
<evidence type="ECO:0000256" key="3">
    <source>
        <dbReference type="ARBA" id="ARBA00023125"/>
    </source>
</evidence>